<keyword evidence="1" id="KW-0812">Transmembrane</keyword>
<organism evidence="2 3">
    <name type="scientific">Brachionus plicatilis</name>
    <name type="common">Marine rotifer</name>
    <name type="synonym">Brachionus muelleri</name>
    <dbReference type="NCBI Taxonomy" id="10195"/>
    <lineage>
        <taxon>Eukaryota</taxon>
        <taxon>Metazoa</taxon>
        <taxon>Spiralia</taxon>
        <taxon>Gnathifera</taxon>
        <taxon>Rotifera</taxon>
        <taxon>Eurotatoria</taxon>
        <taxon>Monogononta</taxon>
        <taxon>Pseudotrocha</taxon>
        <taxon>Ploima</taxon>
        <taxon>Brachionidae</taxon>
        <taxon>Brachionus</taxon>
    </lineage>
</organism>
<dbReference type="Proteomes" id="UP000276133">
    <property type="component" value="Unassembled WGS sequence"/>
</dbReference>
<proteinExistence type="predicted"/>
<name>A0A3M7R8Z8_BRAPC</name>
<feature type="transmembrane region" description="Helical" evidence="1">
    <location>
        <begin position="43"/>
        <end position="65"/>
    </location>
</feature>
<dbReference type="AlphaFoldDB" id="A0A3M7R8Z8"/>
<reference evidence="2 3" key="1">
    <citation type="journal article" date="2018" name="Sci. Rep.">
        <title>Genomic signatures of local adaptation to the degree of environmental predictability in rotifers.</title>
        <authorList>
            <person name="Franch-Gras L."/>
            <person name="Hahn C."/>
            <person name="Garcia-Roger E.M."/>
            <person name="Carmona M.J."/>
            <person name="Serra M."/>
            <person name="Gomez A."/>
        </authorList>
    </citation>
    <scope>NUCLEOTIDE SEQUENCE [LARGE SCALE GENOMIC DNA]</scope>
    <source>
        <strain evidence="2">HYR1</strain>
    </source>
</reference>
<keyword evidence="1" id="KW-0472">Membrane</keyword>
<accession>A0A3M7R8Z8</accession>
<evidence type="ECO:0000313" key="3">
    <source>
        <dbReference type="Proteomes" id="UP000276133"/>
    </source>
</evidence>
<keyword evidence="3" id="KW-1185">Reference proteome</keyword>
<protein>
    <submittedName>
        <fullName evidence="2">Uncharacterized protein</fullName>
    </submittedName>
</protein>
<evidence type="ECO:0000256" key="1">
    <source>
        <dbReference type="SAM" id="Phobius"/>
    </source>
</evidence>
<comment type="caution">
    <text evidence="2">The sequence shown here is derived from an EMBL/GenBank/DDBJ whole genome shotgun (WGS) entry which is preliminary data.</text>
</comment>
<evidence type="ECO:0000313" key="2">
    <source>
        <dbReference type="EMBL" id="RNA19884.1"/>
    </source>
</evidence>
<gene>
    <name evidence="2" type="ORF">BpHYR1_024234</name>
</gene>
<keyword evidence="1" id="KW-1133">Transmembrane helix</keyword>
<sequence length="122" mass="14076">MFKIAKYIMKKVISHYLLIFQYFQRLLGVIVEHTLWSNGLFLSPIACFAFAGLPGFLFSPLGIFFADNGYCLFYVCHITCLMTGCFLCNHCAAAVQSASKPILNWRFDLHRRIFESVIIRHE</sequence>
<feature type="transmembrane region" description="Helical" evidence="1">
    <location>
        <begin position="72"/>
        <end position="95"/>
    </location>
</feature>
<dbReference type="EMBL" id="REGN01003960">
    <property type="protein sequence ID" value="RNA19884.1"/>
    <property type="molecule type" value="Genomic_DNA"/>
</dbReference>
<feature type="transmembrane region" description="Helical" evidence="1">
    <location>
        <begin position="12"/>
        <end position="31"/>
    </location>
</feature>